<accession>A0A512BJT1</accession>
<protein>
    <submittedName>
        <fullName evidence="1">Uncharacterized protein</fullName>
    </submittedName>
</protein>
<proteinExistence type="predicted"/>
<reference evidence="1 2" key="1">
    <citation type="submission" date="2019-07" db="EMBL/GenBank/DDBJ databases">
        <title>Whole genome shotgun sequence of Segetibacter aerophilus NBRC 106135.</title>
        <authorList>
            <person name="Hosoyama A."/>
            <person name="Uohara A."/>
            <person name="Ohji S."/>
            <person name="Ichikawa N."/>
        </authorList>
    </citation>
    <scope>NUCLEOTIDE SEQUENCE [LARGE SCALE GENOMIC DNA]</scope>
    <source>
        <strain evidence="1 2">NBRC 106135</strain>
    </source>
</reference>
<dbReference type="EMBL" id="BJYT01000041">
    <property type="protein sequence ID" value="GEO12145.1"/>
    <property type="molecule type" value="Genomic_DNA"/>
</dbReference>
<evidence type="ECO:0000313" key="2">
    <source>
        <dbReference type="Proteomes" id="UP000321513"/>
    </source>
</evidence>
<name>A0A512BJT1_9BACT</name>
<dbReference type="Proteomes" id="UP000321513">
    <property type="component" value="Unassembled WGS sequence"/>
</dbReference>
<organism evidence="1 2">
    <name type="scientific">Segetibacter aerophilus</name>
    <dbReference type="NCBI Taxonomy" id="670293"/>
    <lineage>
        <taxon>Bacteria</taxon>
        <taxon>Pseudomonadati</taxon>
        <taxon>Bacteroidota</taxon>
        <taxon>Chitinophagia</taxon>
        <taxon>Chitinophagales</taxon>
        <taxon>Chitinophagaceae</taxon>
        <taxon>Segetibacter</taxon>
    </lineage>
</organism>
<comment type="caution">
    <text evidence="1">The sequence shown here is derived from an EMBL/GenBank/DDBJ whole genome shotgun (WGS) entry which is preliminary data.</text>
</comment>
<evidence type="ECO:0000313" key="1">
    <source>
        <dbReference type="EMBL" id="GEO12145.1"/>
    </source>
</evidence>
<gene>
    <name evidence="1" type="ORF">SAE01_46410</name>
</gene>
<keyword evidence="2" id="KW-1185">Reference proteome</keyword>
<sequence>MQAGYVYYRIRQVDKNGNASVSDIQKLLVSNREVAFGIISNPIRGNELQIRIDAEDNNKGTITVLN</sequence>
<dbReference type="AlphaFoldDB" id="A0A512BJT1"/>